<dbReference type="PIRSF" id="PIRSF017082">
    <property type="entry name" value="YflP"/>
    <property type="match status" value="1"/>
</dbReference>
<dbReference type="eggNOG" id="COG3181">
    <property type="taxonomic scope" value="Bacteria"/>
</dbReference>
<keyword evidence="4" id="KW-1185">Reference proteome</keyword>
<accession>H0ULX3</accession>
<gene>
    <name evidence="3" type="ORF">JonanDRAFT_0081</name>
</gene>
<dbReference type="EMBL" id="CM001376">
    <property type="protein sequence ID" value="EHM12515.1"/>
    <property type="molecule type" value="Genomic_DNA"/>
</dbReference>
<evidence type="ECO:0000313" key="4">
    <source>
        <dbReference type="Proteomes" id="UP000003806"/>
    </source>
</evidence>
<keyword evidence="2" id="KW-0732">Signal</keyword>
<organism evidence="3 4">
    <name type="scientific">Jonquetella anthropi DSM 22815</name>
    <dbReference type="NCBI Taxonomy" id="885272"/>
    <lineage>
        <taxon>Bacteria</taxon>
        <taxon>Thermotogati</taxon>
        <taxon>Synergistota</taxon>
        <taxon>Synergistia</taxon>
        <taxon>Synergistales</taxon>
        <taxon>Dethiosulfovibrionaceae</taxon>
        <taxon>Jonquetella</taxon>
    </lineage>
</organism>
<feature type="signal peptide" evidence="2">
    <location>
        <begin position="1"/>
        <end position="25"/>
    </location>
</feature>
<dbReference type="AlphaFoldDB" id="H0ULX3"/>
<evidence type="ECO:0000256" key="1">
    <source>
        <dbReference type="ARBA" id="ARBA00006987"/>
    </source>
</evidence>
<evidence type="ECO:0000256" key="2">
    <source>
        <dbReference type="SAM" id="SignalP"/>
    </source>
</evidence>
<sequence length="319" mass="34598">MQIRKAVCRLLAAAGILSLGGACYGAYPEKPVEVIVAFQPGGGTDVAARTVFKFAEKYFGQSYAIVNKPGASGEIGWTAIARGNPDGYTIGFINPPGFLIIPIQRPAAKYRLDNFDLIANIVMDPGVIGVRPDSPYKTLNDLIEAEKKEPGKISIAYSGPGTSEALLLSRVERQSGVTLNKVPFDGSAPGMVALMGGHVEAVCMNLSECYTYIDDGNLRLVGVGSPEREATVPDVPTYKEQGYDFIQASLRGVAAPKGLPKEALQAIENSLKKAVEDPEFQAKAKELQMPLRFMGSEEYTKFLNDMNQDLQKEWETNPW</sequence>
<proteinExistence type="inferred from homology"/>
<dbReference type="Proteomes" id="UP000003806">
    <property type="component" value="Chromosome"/>
</dbReference>
<dbReference type="HOGENOM" id="CLU_045683_1_1_0"/>
<comment type="similarity">
    <text evidence="1">Belongs to the UPF0065 (bug) family.</text>
</comment>
<dbReference type="InterPro" id="IPR005064">
    <property type="entry name" value="BUG"/>
</dbReference>
<evidence type="ECO:0008006" key="5">
    <source>
        <dbReference type="Google" id="ProtNLM"/>
    </source>
</evidence>
<dbReference type="RefSeq" id="WP_008522330.1">
    <property type="nucleotide sequence ID" value="NZ_CM001376.1"/>
</dbReference>
<evidence type="ECO:0000313" key="3">
    <source>
        <dbReference type="EMBL" id="EHM12515.1"/>
    </source>
</evidence>
<dbReference type="Pfam" id="PF03401">
    <property type="entry name" value="TctC"/>
    <property type="match status" value="1"/>
</dbReference>
<dbReference type="InterPro" id="IPR042100">
    <property type="entry name" value="Bug_dom1"/>
</dbReference>
<dbReference type="STRING" id="885272.JonanDRAFT_0081"/>
<feature type="chain" id="PRO_5003540916" description="Tripartite tricarboxylate transporter family receptor" evidence="2">
    <location>
        <begin position="26"/>
        <end position="319"/>
    </location>
</feature>
<dbReference type="OrthoDB" id="5632at2"/>
<dbReference type="PROSITE" id="PS51257">
    <property type="entry name" value="PROKAR_LIPOPROTEIN"/>
    <property type="match status" value="1"/>
</dbReference>
<dbReference type="SUPFAM" id="SSF53850">
    <property type="entry name" value="Periplasmic binding protein-like II"/>
    <property type="match status" value="1"/>
</dbReference>
<dbReference type="PANTHER" id="PTHR42928">
    <property type="entry name" value="TRICARBOXYLATE-BINDING PROTEIN"/>
    <property type="match status" value="1"/>
</dbReference>
<dbReference type="Gene3D" id="3.40.190.150">
    <property type="entry name" value="Bordetella uptake gene, domain 1"/>
    <property type="match status" value="1"/>
</dbReference>
<reference evidence="3 4" key="1">
    <citation type="submission" date="2011-11" db="EMBL/GenBank/DDBJ databases">
        <title>The Noncontiguous Finished genome of Jonquetella anthropi DSM 22815.</title>
        <authorList>
            <consortium name="US DOE Joint Genome Institute (JGI-PGF)"/>
            <person name="Lucas S."/>
            <person name="Copeland A."/>
            <person name="Lapidus A."/>
            <person name="Glavina del Rio T."/>
            <person name="Dalin E."/>
            <person name="Tice H."/>
            <person name="Bruce D."/>
            <person name="Goodwin L."/>
            <person name="Pitluck S."/>
            <person name="Peters L."/>
            <person name="Mikhailova N."/>
            <person name="Held B."/>
            <person name="Kyrpides N."/>
            <person name="Mavromatis K."/>
            <person name="Ivanova N."/>
            <person name="Markowitz V."/>
            <person name="Cheng J.-F."/>
            <person name="Hugenholtz P."/>
            <person name="Woyke T."/>
            <person name="Wu D."/>
            <person name="Gronow S."/>
            <person name="Wellnitz S."/>
            <person name="Brambilla E."/>
            <person name="Klenk H.-P."/>
            <person name="Eisen J.A."/>
        </authorList>
    </citation>
    <scope>NUCLEOTIDE SEQUENCE [LARGE SCALE GENOMIC DNA]</scope>
    <source>
        <strain evidence="3 4">DSM 22815</strain>
    </source>
</reference>
<dbReference type="Gene3D" id="3.40.190.10">
    <property type="entry name" value="Periplasmic binding protein-like II"/>
    <property type="match status" value="1"/>
</dbReference>
<protein>
    <recommendedName>
        <fullName evidence="5">Tripartite tricarboxylate transporter family receptor</fullName>
    </recommendedName>
</protein>
<name>H0ULX3_9BACT</name>
<dbReference type="PANTHER" id="PTHR42928:SF5">
    <property type="entry name" value="BLR1237 PROTEIN"/>
    <property type="match status" value="1"/>
</dbReference>
<dbReference type="CDD" id="cd07012">
    <property type="entry name" value="PBP2_Bug_TTT"/>
    <property type="match status" value="1"/>
</dbReference>